<dbReference type="EMBL" id="VENP01000009">
    <property type="protein sequence ID" value="TNU76293.1"/>
    <property type="molecule type" value="Genomic_DNA"/>
</dbReference>
<dbReference type="OrthoDB" id="25394at2"/>
<dbReference type="InterPro" id="IPR046336">
    <property type="entry name" value="Lon_prtase_N_sf"/>
</dbReference>
<evidence type="ECO:0000313" key="3">
    <source>
        <dbReference type="Proteomes" id="UP000313849"/>
    </source>
</evidence>
<evidence type="ECO:0000259" key="1">
    <source>
        <dbReference type="PROSITE" id="PS51787"/>
    </source>
</evidence>
<name>A0A5C5BFZ8_9MICO</name>
<dbReference type="Proteomes" id="UP000313849">
    <property type="component" value="Unassembled WGS sequence"/>
</dbReference>
<gene>
    <name evidence="2" type="ORF">FH969_03915</name>
</gene>
<dbReference type="InterPro" id="IPR015947">
    <property type="entry name" value="PUA-like_sf"/>
</dbReference>
<dbReference type="SUPFAM" id="SSF88697">
    <property type="entry name" value="PUA domain-like"/>
    <property type="match status" value="1"/>
</dbReference>
<dbReference type="Pfam" id="PF02190">
    <property type="entry name" value="LON_substr_bdg"/>
    <property type="match status" value="1"/>
</dbReference>
<dbReference type="AlphaFoldDB" id="A0A5C5BFZ8"/>
<dbReference type="SMART" id="SM00464">
    <property type="entry name" value="LON"/>
    <property type="match status" value="1"/>
</dbReference>
<dbReference type="PROSITE" id="PS51787">
    <property type="entry name" value="LON_N"/>
    <property type="match status" value="1"/>
</dbReference>
<dbReference type="InterPro" id="IPR003111">
    <property type="entry name" value="Lon_prtase_N"/>
</dbReference>
<sequence>MFPLASVLLPHVPIRLRIFEPRYRVMLGRILASGRPEFGVVLIERGTEAGGGEVRFGVATMAHIVQMAAQDDDVLVVAQGTHRVEVLAWGEDDPYPVATVRALPELAWDDDLEPLREQTEHLVRGVLARAAEFAETDWDPDVGLSEDPVEAAWQLAAIAPIGPLDRYRLLRAGSAEELLSTTRSLTEDALDTLEPTLGGDTVDQALWRWLDEDGGA</sequence>
<dbReference type="Gene3D" id="2.30.130.40">
    <property type="entry name" value="LON domain-like"/>
    <property type="match status" value="1"/>
</dbReference>
<accession>A0A5C5BFZ8</accession>
<organism evidence="2 3">
    <name type="scientific">Miniimonas arenae</name>
    <dbReference type="NCBI Taxonomy" id="676201"/>
    <lineage>
        <taxon>Bacteria</taxon>
        <taxon>Bacillati</taxon>
        <taxon>Actinomycetota</taxon>
        <taxon>Actinomycetes</taxon>
        <taxon>Micrococcales</taxon>
        <taxon>Beutenbergiaceae</taxon>
        <taxon>Miniimonas</taxon>
    </lineage>
</organism>
<comment type="caution">
    <text evidence="2">The sequence shown here is derived from an EMBL/GenBank/DDBJ whole genome shotgun (WGS) entry which is preliminary data.</text>
</comment>
<keyword evidence="3" id="KW-1185">Reference proteome</keyword>
<proteinExistence type="predicted"/>
<dbReference type="PANTHER" id="PTHR46732:SF8">
    <property type="entry name" value="ATP-DEPENDENT PROTEASE LA (LON) DOMAIN PROTEIN"/>
    <property type="match status" value="1"/>
</dbReference>
<dbReference type="PANTHER" id="PTHR46732">
    <property type="entry name" value="ATP-DEPENDENT PROTEASE LA (LON) DOMAIN PROTEIN"/>
    <property type="match status" value="1"/>
</dbReference>
<protein>
    <submittedName>
        <fullName evidence="2">Peptidase S16</fullName>
    </submittedName>
</protein>
<reference evidence="2 3" key="1">
    <citation type="submission" date="2019-06" db="EMBL/GenBank/DDBJ databases">
        <title>Draft genome sequence of Miniimonas arenae KCTC 19750T isolated from sea sand.</title>
        <authorList>
            <person name="Park S.-J."/>
        </authorList>
    </citation>
    <scope>NUCLEOTIDE SEQUENCE [LARGE SCALE GENOMIC DNA]</scope>
    <source>
        <strain evidence="2 3">KCTC 19750</strain>
    </source>
</reference>
<evidence type="ECO:0000313" key="2">
    <source>
        <dbReference type="EMBL" id="TNU76293.1"/>
    </source>
</evidence>
<feature type="domain" description="Lon N-terminal" evidence="1">
    <location>
        <begin position="1"/>
        <end position="190"/>
    </location>
</feature>